<evidence type="ECO:0000313" key="1">
    <source>
        <dbReference type="EMBL" id="OMJ84825.1"/>
    </source>
</evidence>
<accession>A0A1R2C7B4</accession>
<comment type="caution">
    <text evidence="1">The sequence shown here is derived from an EMBL/GenBank/DDBJ whole genome shotgun (WGS) entry which is preliminary data.</text>
</comment>
<dbReference type="EMBL" id="MPUH01000257">
    <property type="protein sequence ID" value="OMJ84825.1"/>
    <property type="molecule type" value="Genomic_DNA"/>
</dbReference>
<name>A0A1R2C7B4_9CILI</name>
<dbReference type="Proteomes" id="UP000187209">
    <property type="component" value="Unassembled WGS sequence"/>
</dbReference>
<gene>
    <name evidence="1" type="ORF">SteCoe_14016</name>
</gene>
<organism evidence="1 2">
    <name type="scientific">Stentor coeruleus</name>
    <dbReference type="NCBI Taxonomy" id="5963"/>
    <lineage>
        <taxon>Eukaryota</taxon>
        <taxon>Sar</taxon>
        <taxon>Alveolata</taxon>
        <taxon>Ciliophora</taxon>
        <taxon>Postciliodesmatophora</taxon>
        <taxon>Heterotrichea</taxon>
        <taxon>Heterotrichida</taxon>
        <taxon>Stentoridae</taxon>
        <taxon>Stentor</taxon>
    </lineage>
</organism>
<dbReference type="AlphaFoldDB" id="A0A1R2C7B4"/>
<reference evidence="1 2" key="1">
    <citation type="submission" date="2016-11" db="EMBL/GenBank/DDBJ databases">
        <title>The macronuclear genome of Stentor coeruleus: a giant cell with tiny introns.</title>
        <authorList>
            <person name="Slabodnick M."/>
            <person name="Ruby J.G."/>
            <person name="Reiff S.B."/>
            <person name="Swart E.C."/>
            <person name="Gosai S."/>
            <person name="Prabakaran S."/>
            <person name="Witkowska E."/>
            <person name="Larue G.E."/>
            <person name="Fisher S."/>
            <person name="Freeman R.M."/>
            <person name="Gunawardena J."/>
            <person name="Chu W."/>
            <person name="Stover N.A."/>
            <person name="Gregory B.D."/>
            <person name="Nowacki M."/>
            <person name="Derisi J."/>
            <person name="Roy S.W."/>
            <person name="Marshall W.F."/>
            <person name="Sood P."/>
        </authorList>
    </citation>
    <scope>NUCLEOTIDE SEQUENCE [LARGE SCALE GENOMIC DNA]</scope>
    <source>
        <strain evidence="1">WM001</strain>
    </source>
</reference>
<proteinExistence type="predicted"/>
<protein>
    <submittedName>
        <fullName evidence="1">Uncharacterized protein</fullName>
    </submittedName>
</protein>
<sequence>MCSDDCAQHLSKNHFHCVNSIEYEKNKHILQKTNIKNIKTLSFLKSSILKVSREFFDSLDKLSKSILDQIRELEQIYSETMVDLFKKLHKPEEDFLFYKTFKFRNIDFNKPFRQVFLYIEAAGNAIKDSIDSAKKSLINKTLINPYRNIEFCNSCHTEFYTEEDTENKIKVALCQSCQDLIKCENCPKYIKNSNETIEKICSDCKENFKRCISCKKITPKNYFNPNAKICLICLGNFICKGCESVYPKGFFSENFYAKYSESEKCSKCLGLIYCGGCNEYIEKSEMNSENRCKKCIRYILCRYCNKKDLEEIINELGMCRTCIGYEQCSRCQNFYQIFLHPDMKLCSNCFRNYT</sequence>
<keyword evidence="2" id="KW-1185">Reference proteome</keyword>
<evidence type="ECO:0000313" key="2">
    <source>
        <dbReference type="Proteomes" id="UP000187209"/>
    </source>
</evidence>